<reference evidence="4" key="1">
    <citation type="journal article" date="2019" name="Int. J. Syst. Evol. Microbiol.">
        <title>The Global Catalogue of Microorganisms (GCM) 10K type strain sequencing project: providing services to taxonomists for standard genome sequencing and annotation.</title>
        <authorList>
            <consortium name="The Broad Institute Genomics Platform"/>
            <consortium name="The Broad Institute Genome Sequencing Center for Infectious Disease"/>
            <person name="Wu L."/>
            <person name="Ma J."/>
        </authorList>
    </citation>
    <scope>NUCLEOTIDE SEQUENCE [LARGE SCALE GENOMIC DNA]</scope>
    <source>
        <strain evidence="4">CGMCC 1.12376</strain>
    </source>
</reference>
<evidence type="ECO:0000256" key="1">
    <source>
        <dbReference type="SAM" id="Phobius"/>
    </source>
</evidence>
<accession>A0ABW4HNF9</accession>
<dbReference type="EMBL" id="JBHUDE010000005">
    <property type="protein sequence ID" value="MFD1606245.1"/>
    <property type="molecule type" value="Genomic_DNA"/>
</dbReference>
<dbReference type="Gene3D" id="3.30.565.10">
    <property type="entry name" value="Histidine kinase-like ATPase, C-terminal domain"/>
    <property type="match status" value="1"/>
</dbReference>
<dbReference type="InterPro" id="IPR032834">
    <property type="entry name" value="NatK-like_C"/>
</dbReference>
<dbReference type="GO" id="GO:0004673">
    <property type="term" value="F:protein histidine kinase activity"/>
    <property type="evidence" value="ECO:0007669"/>
    <property type="project" value="UniProtKB-EC"/>
</dbReference>
<keyword evidence="3" id="KW-0808">Transferase</keyword>
<feature type="transmembrane region" description="Helical" evidence="1">
    <location>
        <begin position="6"/>
        <end position="23"/>
    </location>
</feature>
<keyword evidence="1" id="KW-1133">Transmembrane helix</keyword>
<comment type="caution">
    <text evidence="3">The sequence shown here is derived from an EMBL/GenBank/DDBJ whole genome shotgun (WGS) entry which is preliminary data.</text>
</comment>
<evidence type="ECO:0000313" key="3">
    <source>
        <dbReference type="EMBL" id="MFD1606245.1"/>
    </source>
</evidence>
<sequence>MKLAQIYWISIAVLTVIHLEFTGQATPFHIPIYIPIILVGGLTFFINRKVVLHIQQLGDKVNLQLYSLQILILIIYISLEPSWGVFIPFLLFIGVEVFRHKISRQLFRTQHLLDSQAKKIDQMNETFLVVRKERHDFLKHISALHYMLENKQYHEAENYVDELVEGYKETNLSIQGERGTVAGVLHQNYQAGKEKGIEVIYDLETAISSLPLTDHDTVALIGNIIGNAIDASSEWQNEKSKQAHITLQTYKRSGLFILNCKNDTLPLPNEVLDHLFTKKATSTKSGDHAGLGTQIIADIVNRYGGHLDYTYKNETFTLHIKLPAFLK</sequence>
<dbReference type="Proteomes" id="UP001597221">
    <property type="component" value="Unassembled WGS sequence"/>
</dbReference>
<feature type="transmembrane region" description="Helical" evidence="1">
    <location>
        <begin position="66"/>
        <end position="98"/>
    </location>
</feature>
<feature type="transmembrane region" description="Helical" evidence="1">
    <location>
        <begin position="30"/>
        <end position="46"/>
    </location>
</feature>
<evidence type="ECO:0000313" key="4">
    <source>
        <dbReference type="Proteomes" id="UP001597221"/>
    </source>
</evidence>
<keyword evidence="1" id="KW-0812">Transmembrane</keyword>
<proteinExistence type="predicted"/>
<organism evidence="3 4">
    <name type="scientific">Oceanobacillus luteolus</name>
    <dbReference type="NCBI Taxonomy" id="1274358"/>
    <lineage>
        <taxon>Bacteria</taxon>
        <taxon>Bacillati</taxon>
        <taxon>Bacillota</taxon>
        <taxon>Bacilli</taxon>
        <taxon>Bacillales</taxon>
        <taxon>Bacillaceae</taxon>
        <taxon>Oceanobacillus</taxon>
    </lineage>
</organism>
<dbReference type="Pfam" id="PF14501">
    <property type="entry name" value="HATPase_c_5"/>
    <property type="match status" value="1"/>
</dbReference>
<protein>
    <submittedName>
        <fullName evidence="3">Sensor histidine kinase</fullName>
        <ecNumber evidence="3">2.7.13.3</ecNumber>
    </submittedName>
</protein>
<evidence type="ECO:0000259" key="2">
    <source>
        <dbReference type="Pfam" id="PF14501"/>
    </source>
</evidence>
<dbReference type="Gene3D" id="1.10.287.130">
    <property type="match status" value="1"/>
</dbReference>
<dbReference type="EC" id="2.7.13.3" evidence="3"/>
<dbReference type="InterPro" id="IPR036890">
    <property type="entry name" value="HATPase_C_sf"/>
</dbReference>
<name>A0ABW4HNF9_9BACI</name>
<keyword evidence="3" id="KW-0418">Kinase</keyword>
<dbReference type="SUPFAM" id="SSF55874">
    <property type="entry name" value="ATPase domain of HSP90 chaperone/DNA topoisomerase II/histidine kinase"/>
    <property type="match status" value="1"/>
</dbReference>
<dbReference type="RefSeq" id="WP_251514234.1">
    <property type="nucleotide sequence ID" value="NZ_JAMBON010000015.1"/>
</dbReference>
<gene>
    <name evidence="3" type="ORF">ACFSBH_00990</name>
</gene>
<keyword evidence="1" id="KW-0472">Membrane</keyword>
<dbReference type="PANTHER" id="PTHR40448">
    <property type="entry name" value="TWO-COMPONENT SENSOR HISTIDINE KINASE"/>
    <property type="match status" value="1"/>
</dbReference>
<keyword evidence="4" id="KW-1185">Reference proteome</keyword>
<dbReference type="PANTHER" id="PTHR40448:SF1">
    <property type="entry name" value="TWO-COMPONENT SENSOR HISTIDINE KINASE"/>
    <property type="match status" value="1"/>
</dbReference>
<feature type="domain" description="Sensor histidine kinase NatK-like C-terminal" evidence="2">
    <location>
        <begin position="216"/>
        <end position="323"/>
    </location>
</feature>